<dbReference type="PROSITE" id="PS50994">
    <property type="entry name" value="INTEGRASE"/>
    <property type="match status" value="1"/>
</dbReference>
<dbReference type="EMBL" id="QXFW01000650">
    <property type="protein sequence ID" value="KAE9006350.1"/>
    <property type="molecule type" value="Genomic_DNA"/>
</dbReference>
<proteinExistence type="predicted"/>
<gene>
    <name evidence="2" type="ORF">PF011_g11633</name>
</gene>
<dbReference type="InterPro" id="IPR001584">
    <property type="entry name" value="Integrase_cat-core"/>
</dbReference>
<evidence type="ECO:0000313" key="2">
    <source>
        <dbReference type="EMBL" id="KAE9006350.1"/>
    </source>
</evidence>
<accession>A0A6A3KG47</accession>
<dbReference type="InterPro" id="IPR056924">
    <property type="entry name" value="SH3_Tf2-1"/>
</dbReference>
<dbReference type="InterPro" id="IPR036397">
    <property type="entry name" value="RNaseH_sf"/>
</dbReference>
<dbReference type="AlphaFoldDB" id="A0A6A3KG47"/>
<dbReference type="GO" id="GO:0003676">
    <property type="term" value="F:nucleic acid binding"/>
    <property type="evidence" value="ECO:0007669"/>
    <property type="project" value="InterPro"/>
</dbReference>
<dbReference type="InterPro" id="IPR052160">
    <property type="entry name" value="Gypsy_RT_Integrase-like"/>
</dbReference>
<dbReference type="Gene3D" id="3.30.420.10">
    <property type="entry name" value="Ribonuclease H-like superfamily/Ribonuclease H"/>
    <property type="match status" value="1"/>
</dbReference>
<protein>
    <recommendedName>
        <fullName evidence="1">Integrase catalytic domain-containing protein</fullName>
    </recommendedName>
</protein>
<name>A0A6A3KG47_9STRA</name>
<dbReference type="InterPro" id="IPR012337">
    <property type="entry name" value="RNaseH-like_sf"/>
</dbReference>
<dbReference type="Proteomes" id="UP000460718">
    <property type="component" value="Unassembled WGS sequence"/>
</dbReference>
<comment type="caution">
    <text evidence="2">The sequence shown here is derived from an EMBL/GenBank/DDBJ whole genome shotgun (WGS) entry which is preliminary data.</text>
</comment>
<dbReference type="GO" id="GO:0015074">
    <property type="term" value="P:DNA integration"/>
    <property type="evidence" value="ECO:0007669"/>
    <property type="project" value="InterPro"/>
</dbReference>
<feature type="domain" description="Integrase catalytic" evidence="1">
    <location>
        <begin position="1"/>
        <end position="65"/>
    </location>
</feature>
<evidence type="ECO:0000313" key="3">
    <source>
        <dbReference type="Proteomes" id="UP000460718"/>
    </source>
</evidence>
<evidence type="ECO:0000259" key="1">
    <source>
        <dbReference type="PROSITE" id="PS50994"/>
    </source>
</evidence>
<dbReference type="Pfam" id="PF24626">
    <property type="entry name" value="SH3_Tf2-1"/>
    <property type="match status" value="1"/>
</dbReference>
<organism evidence="2 3">
    <name type="scientific">Phytophthora fragariae</name>
    <dbReference type="NCBI Taxonomy" id="53985"/>
    <lineage>
        <taxon>Eukaryota</taxon>
        <taxon>Sar</taxon>
        <taxon>Stramenopiles</taxon>
        <taxon>Oomycota</taxon>
        <taxon>Peronosporomycetes</taxon>
        <taxon>Peronosporales</taxon>
        <taxon>Peronosporaceae</taxon>
        <taxon>Phytophthora</taxon>
    </lineage>
</organism>
<sequence>MSTASHPETDGQTERANRVVEDVLRSFATSFKSWSSFMPMVEFALNNAAHASTGLTPFYVNYGRRPRVPALLGMERSIPQGGGDVENDSAYLPNDAQVASDTKAAGDPRRERADGVITTLMNDIASWTSRTLINPRQRPRAIAYEDTSGAAAPPAPPPANFDPIPAPQPRDTEAVREFLQRRQIVVHYVRDAIAVAVDRQKENADRRDRKNMEKFAVGNRVLLSMTGIQPILVTNLDANKLAPRYIGPFKVLKVLGDAYTLQLPTALRLHPTFYVGRLRRYYAALIPSVAATHERPVLAPLRRLTLRHSATQLLVLTLQHFKAAGEAIETLRDLSVLPVIALRLSAMALRLLSTVGVMVGILWRLSRSTTTLMLPRGRVAVFVTATAPYRSIVNTLCVGLGQCRIAGSRTRFFSRTFRTV</sequence>
<dbReference type="PANTHER" id="PTHR47266">
    <property type="entry name" value="ENDONUCLEASE-RELATED"/>
    <property type="match status" value="1"/>
</dbReference>
<dbReference type="SUPFAM" id="SSF53098">
    <property type="entry name" value="Ribonuclease H-like"/>
    <property type="match status" value="1"/>
</dbReference>
<reference evidence="2 3" key="1">
    <citation type="submission" date="2018-09" db="EMBL/GenBank/DDBJ databases">
        <title>Genomic investigation of the strawberry pathogen Phytophthora fragariae indicates pathogenicity is determined by transcriptional variation in three key races.</title>
        <authorList>
            <person name="Adams T.M."/>
            <person name="Armitage A.D."/>
            <person name="Sobczyk M.K."/>
            <person name="Bates H.J."/>
            <person name="Dunwell J.M."/>
            <person name="Nellist C.F."/>
            <person name="Harrison R.J."/>
        </authorList>
    </citation>
    <scope>NUCLEOTIDE SEQUENCE [LARGE SCALE GENOMIC DNA]</scope>
    <source>
        <strain evidence="2 3">SCRP245</strain>
    </source>
</reference>